<evidence type="ECO:0000256" key="8">
    <source>
        <dbReference type="ARBA" id="ARBA00022842"/>
    </source>
</evidence>
<comment type="subcellular location">
    <subcellularLocation>
        <location evidence="3">Cytoplasm</location>
    </subcellularLocation>
    <subcellularLocation>
        <location evidence="2">Nucleus</location>
    </subcellularLocation>
</comment>
<dbReference type="Pfam" id="PF13242">
    <property type="entry name" value="Hydrolase_like"/>
    <property type="match status" value="1"/>
</dbReference>
<evidence type="ECO:0000256" key="1">
    <source>
        <dbReference type="ARBA" id="ARBA00001946"/>
    </source>
</evidence>
<dbReference type="InterPro" id="IPR006357">
    <property type="entry name" value="HAD-SF_hydro_IIA"/>
</dbReference>
<keyword evidence="14" id="KW-1185">Reference proteome</keyword>
<dbReference type="AlphaFoldDB" id="A0A507CAB8"/>
<evidence type="ECO:0000313" key="13">
    <source>
        <dbReference type="EMBL" id="TPX38027.1"/>
    </source>
</evidence>
<dbReference type="OrthoDB" id="426235at2759"/>
<dbReference type="EMBL" id="QEAO01000001">
    <property type="protein sequence ID" value="TPX38027.1"/>
    <property type="molecule type" value="Genomic_DNA"/>
</dbReference>
<dbReference type="GO" id="GO:0016462">
    <property type="term" value="F:pyrophosphatase activity"/>
    <property type="evidence" value="ECO:0007669"/>
    <property type="project" value="UniProtKB-ARBA"/>
</dbReference>
<sequence>MGLERMIKGVLIDLSGTLHVETTPTLGAVNALANLRAHGFKIRFVTNTTKESRNKLLSRLTTMGFDVSGKEIFTSMTSARNLVTSMSLRPYLLIEDAAMEDWEGVDTSNPNAVVVGLAPSKFNYSCLTDAMNVLLNNKNEAKLIGIHKGRYFATQTSLALGPGPFVQALEYATDMPSIVVGKPSMAFFQTVLDDMGIKAEEAAMIGDDARDDVIGALKARIKSGFLVKTGKYRPGDETKHEMAPTYTVDTFADAVNILCNSN</sequence>
<keyword evidence="5" id="KW-0963">Cytoplasm</keyword>
<evidence type="ECO:0000313" key="14">
    <source>
        <dbReference type="Proteomes" id="UP000319731"/>
    </source>
</evidence>
<evidence type="ECO:0000256" key="11">
    <source>
        <dbReference type="ARBA" id="ARBA00039357"/>
    </source>
</evidence>
<dbReference type="STRING" id="1806994.A0A507CAB8"/>
<evidence type="ECO:0000256" key="12">
    <source>
        <dbReference type="ARBA" id="ARBA00039666"/>
    </source>
</evidence>
<evidence type="ECO:0000256" key="5">
    <source>
        <dbReference type="ARBA" id="ARBA00022490"/>
    </source>
</evidence>
<comment type="cofactor">
    <cofactor evidence="1">
        <name>Mg(2+)</name>
        <dbReference type="ChEBI" id="CHEBI:18420"/>
    </cofactor>
</comment>
<dbReference type="RefSeq" id="XP_031027742.1">
    <property type="nucleotide sequence ID" value="XM_031165950.1"/>
</dbReference>
<dbReference type="InterPro" id="IPR036412">
    <property type="entry name" value="HAD-like_sf"/>
</dbReference>
<dbReference type="FunFam" id="3.40.50.1000:FF:000051">
    <property type="entry name" value="Phospholysine phosphohistidine inorganic pyrophosphate phosphatase"/>
    <property type="match status" value="1"/>
</dbReference>
<dbReference type="Gene3D" id="3.40.50.1000">
    <property type="entry name" value="HAD superfamily/HAD-like"/>
    <property type="match status" value="2"/>
</dbReference>
<dbReference type="PANTHER" id="PTHR19288">
    <property type="entry name" value="4-NITROPHENYLPHOSPHATASE-RELATED"/>
    <property type="match status" value="1"/>
</dbReference>
<reference evidence="13 14" key="1">
    <citation type="journal article" date="2019" name="Sci. Rep.">
        <title>Comparative genomics of chytrid fungi reveal insights into the obligate biotrophic and pathogenic lifestyle of Synchytrium endobioticum.</title>
        <authorList>
            <person name="van de Vossenberg B.T.L.H."/>
            <person name="Warris S."/>
            <person name="Nguyen H.D.T."/>
            <person name="van Gent-Pelzer M.P.E."/>
            <person name="Joly D.L."/>
            <person name="van de Geest H.C."/>
            <person name="Bonants P.J.M."/>
            <person name="Smith D.S."/>
            <person name="Levesque C.A."/>
            <person name="van der Lee T.A.J."/>
        </authorList>
    </citation>
    <scope>NUCLEOTIDE SEQUENCE [LARGE SCALE GENOMIC DNA]</scope>
    <source>
        <strain evidence="13 14">JEL517</strain>
    </source>
</reference>
<comment type="caution">
    <text evidence="13">The sequence shown here is derived from an EMBL/GenBank/DDBJ whole genome shotgun (WGS) entry which is preliminary data.</text>
</comment>
<dbReference type="GeneID" id="42001247"/>
<dbReference type="GO" id="GO:0005737">
    <property type="term" value="C:cytoplasm"/>
    <property type="evidence" value="ECO:0007669"/>
    <property type="project" value="UniProtKB-SubCell"/>
</dbReference>
<protein>
    <recommendedName>
        <fullName evidence="12">Haloacid dehalogenase-like hydrolase domain-containing protein 2</fullName>
    </recommendedName>
    <alternativeName>
        <fullName evidence="11">Phospholysine phosphohistidine inorganic pyrophosphate phosphatase</fullName>
    </alternativeName>
</protein>
<accession>A0A507CAB8</accession>
<evidence type="ECO:0000256" key="9">
    <source>
        <dbReference type="ARBA" id="ARBA00023242"/>
    </source>
</evidence>
<dbReference type="NCBIfam" id="TIGR01458">
    <property type="entry name" value="HAD-SF-IIA-hyp3"/>
    <property type="match status" value="1"/>
</dbReference>
<keyword evidence="8" id="KW-0460">Magnesium</keyword>
<evidence type="ECO:0000256" key="3">
    <source>
        <dbReference type="ARBA" id="ARBA00004496"/>
    </source>
</evidence>
<dbReference type="GO" id="GO:0005634">
    <property type="term" value="C:nucleus"/>
    <property type="evidence" value="ECO:0007669"/>
    <property type="project" value="UniProtKB-SubCell"/>
</dbReference>
<gene>
    <name evidence="13" type="ORF">SmJEL517_g00020</name>
</gene>
<dbReference type="InterPro" id="IPR023214">
    <property type="entry name" value="HAD_sf"/>
</dbReference>
<dbReference type="SUPFAM" id="SSF56784">
    <property type="entry name" value="HAD-like"/>
    <property type="match status" value="1"/>
</dbReference>
<keyword evidence="9" id="KW-0539">Nucleus</keyword>
<evidence type="ECO:0000256" key="7">
    <source>
        <dbReference type="ARBA" id="ARBA00022801"/>
    </source>
</evidence>
<dbReference type="InterPro" id="IPR006355">
    <property type="entry name" value="LHPP/HDHD2"/>
</dbReference>
<dbReference type="Pfam" id="PF13344">
    <property type="entry name" value="Hydrolase_6"/>
    <property type="match status" value="1"/>
</dbReference>
<evidence type="ECO:0000256" key="2">
    <source>
        <dbReference type="ARBA" id="ARBA00004123"/>
    </source>
</evidence>
<keyword evidence="7" id="KW-0378">Hydrolase</keyword>
<dbReference type="GO" id="GO:0016791">
    <property type="term" value="F:phosphatase activity"/>
    <property type="evidence" value="ECO:0007669"/>
    <property type="project" value="InterPro"/>
</dbReference>
<evidence type="ECO:0000256" key="10">
    <source>
        <dbReference type="ARBA" id="ARBA00037258"/>
    </source>
</evidence>
<evidence type="ECO:0000256" key="6">
    <source>
        <dbReference type="ARBA" id="ARBA00022723"/>
    </source>
</evidence>
<dbReference type="PANTHER" id="PTHR19288:SF46">
    <property type="entry name" value="HALOACID DEHALOGENASE-LIKE HYDROLASE DOMAIN-CONTAINING PROTEIN 2"/>
    <property type="match status" value="1"/>
</dbReference>
<dbReference type="GO" id="GO:0046872">
    <property type="term" value="F:metal ion binding"/>
    <property type="evidence" value="ECO:0007669"/>
    <property type="project" value="UniProtKB-KW"/>
</dbReference>
<evidence type="ECO:0000256" key="4">
    <source>
        <dbReference type="ARBA" id="ARBA00007958"/>
    </source>
</evidence>
<comment type="function">
    <text evidence="10">Phosphatase that hydrolyzes imidodiphosphate, 3-phosphohistidine and 6-phospholysine. Has broad substrate specificity and can also hydrolyze inorganic diphosphate, but with lower efficiency.</text>
</comment>
<organism evidence="13 14">
    <name type="scientific">Synchytrium microbalum</name>
    <dbReference type="NCBI Taxonomy" id="1806994"/>
    <lineage>
        <taxon>Eukaryota</taxon>
        <taxon>Fungi</taxon>
        <taxon>Fungi incertae sedis</taxon>
        <taxon>Chytridiomycota</taxon>
        <taxon>Chytridiomycota incertae sedis</taxon>
        <taxon>Chytridiomycetes</taxon>
        <taxon>Synchytriales</taxon>
        <taxon>Synchytriaceae</taxon>
        <taxon>Synchytrium</taxon>
    </lineage>
</organism>
<comment type="similarity">
    <text evidence="4">Belongs to the HAD-like hydrolase superfamily.</text>
</comment>
<name>A0A507CAB8_9FUNG</name>
<dbReference type="Proteomes" id="UP000319731">
    <property type="component" value="Unassembled WGS sequence"/>
</dbReference>
<proteinExistence type="inferred from homology"/>
<keyword evidence="6" id="KW-0479">Metal-binding</keyword>